<evidence type="ECO:0000313" key="1">
    <source>
        <dbReference type="EMBL" id="MDT2736485.1"/>
    </source>
</evidence>
<dbReference type="Gene3D" id="1.20.1500.10">
    <property type="entry name" value="YheA/YmcA-like"/>
    <property type="match status" value="1"/>
</dbReference>
<dbReference type="InterPro" id="IPR016783">
    <property type="entry name" value="Biofilm_formation_YmcA"/>
</dbReference>
<dbReference type="PIRSF" id="PIRSF021287">
    <property type="entry name" value="Biofilm_formation_YmcA"/>
    <property type="match status" value="1"/>
</dbReference>
<sequence>MNLEKEAAVKAALTHLTALLKENEVIVRYQQLQKKVAENDDLQELEEGIKTAQREAVQFAHYGKPEAERAALKKADQLTEEFNQHPLVLEYREQLIEANDLLQHLTTLIQKEVNHALDSDE</sequence>
<dbReference type="InterPro" id="IPR023378">
    <property type="entry name" value="YheA/YmcA-like_dom_sf"/>
</dbReference>
<dbReference type="PANTHER" id="PTHR38448">
    <property type="entry name" value="REGULATORY PROTEIN YLBF-RELATED"/>
    <property type="match status" value="1"/>
</dbReference>
<gene>
    <name evidence="1" type="ORF">P7H00_04965</name>
</gene>
<dbReference type="EMBL" id="JARQAI010000004">
    <property type="protein sequence ID" value="MDT2736485.1"/>
    <property type="molecule type" value="Genomic_DNA"/>
</dbReference>
<dbReference type="InterPro" id="IPR010368">
    <property type="entry name" value="Com_YlbF"/>
</dbReference>
<dbReference type="Pfam" id="PF06133">
    <property type="entry name" value="Com_YlbF"/>
    <property type="match status" value="1"/>
</dbReference>
<proteinExistence type="predicted"/>
<comment type="caution">
    <text evidence="1">The sequence shown here is derived from an EMBL/GenBank/DDBJ whole genome shotgun (WGS) entry which is preliminary data.</text>
</comment>
<dbReference type="InterPro" id="IPR052767">
    <property type="entry name" value="Bact_com_dev_regulator"/>
</dbReference>
<evidence type="ECO:0000313" key="2">
    <source>
        <dbReference type="Proteomes" id="UP001180842"/>
    </source>
</evidence>
<dbReference type="AlphaFoldDB" id="A0AAE4I1V4"/>
<dbReference type="RefSeq" id="WP_115872960.1">
    <property type="nucleotide sequence ID" value="NZ_JARQAI010000004.1"/>
</dbReference>
<organism evidence="1 2">
    <name type="scientific">Enterococcus pseudoavium</name>
    <dbReference type="NCBI Taxonomy" id="44007"/>
    <lineage>
        <taxon>Bacteria</taxon>
        <taxon>Bacillati</taxon>
        <taxon>Bacillota</taxon>
        <taxon>Bacilli</taxon>
        <taxon>Lactobacillales</taxon>
        <taxon>Enterococcaceae</taxon>
        <taxon>Enterococcus</taxon>
    </lineage>
</organism>
<reference evidence="1" key="1">
    <citation type="submission" date="2023-03" db="EMBL/GenBank/DDBJ databases">
        <authorList>
            <person name="Shen W."/>
            <person name="Cai J."/>
        </authorList>
    </citation>
    <scope>NUCLEOTIDE SEQUENCE</scope>
    <source>
        <strain evidence="1">P69-2</strain>
    </source>
</reference>
<name>A0AAE4I1V4_9ENTE</name>
<protein>
    <submittedName>
        <fullName evidence="1">YlbF family regulator</fullName>
    </submittedName>
</protein>
<dbReference type="Proteomes" id="UP001180842">
    <property type="component" value="Unassembled WGS sequence"/>
</dbReference>
<dbReference type="PANTHER" id="PTHR38448:SF1">
    <property type="entry name" value="YLBF FAMILY REGULATOR"/>
    <property type="match status" value="1"/>
</dbReference>
<dbReference type="SUPFAM" id="SSF158622">
    <property type="entry name" value="YheA/YmcA-like"/>
    <property type="match status" value="1"/>
</dbReference>
<accession>A0AAE4I1V4</accession>